<accession>A0A0S6W4H1</accession>
<protein>
    <submittedName>
        <fullName evidence="1">Uncharacterized protein</fullName>
    </submittedName>
</protein>
<gene>
    <name evidence="1" type="ORF">U14_04111</name>
</gene>
<evidence type="ECO:0000313" key="2">
    <source>
        <dbReference type="Proteomes" id="UP000030700"/>
    </source>
</evidence>
<dbReference type="Proteomes" id="UP000030700">
    <property type="component" value="Unassembled WGS sequence"/>
</dbReference>
<organism evidence="1">
    <name type="scientific">Candidatus Moduliflexus flocculans</name>
    <dbReference type="NCBI Taxonomy" id="1499966"/>
    <lineage>
        <taxon>Bacteria</taxon>
        <taxon>Candidatus Moduliflexota</taxon>
        <taxon>Candidatus Moduliflexia</taxon>
        <taxon>Candidatus Moduliflexales</taxon>
        <taxon>Candidatus Moduliflexaceae</taxon>
    </lineage>
</organism>
<dbReference type="STRING" id="1499966.U14_04111"/>
<evidence type="ECO:0000313" key="1">
    <source>
        <dbReference type="EMBL" id="GAK52854.1"/>
    </source>
</evidence>
<dbReference type="HOGENOM" id="CLU_2894855_0_0_0"/>
<dbReference type="EMBL" id="DF820459">
    <property type="protein sequence ID" value="GAK52854.1"/>
    <property type="molecule type" value="Genomic_DNA"/>
</dbReference>
<proteinExistence type="predicted"/>
<keyword evidence="2" id="KW-1185">Reference proteome</keyword>
<sequence length="72" mass="8513">MTLVREIVIPHACEYVVRIPGEYLNRQVEILVLPFDERPAVSPVRQTLKLTTFRCGGTYREFSRRDAYRETR</sequence>
<dbReference type="AlphaFoldDB" id="A0A0S6W4H1"/>
<name>A0A0S6W4H1_9BACT</name>
<reference evidence="1" key="1">
    <citation type="journal article" date="2015" name="PeerJ">
        <title>First genomic representation of candidate bacterial phylum KSB3 points to enhanced environmental sensing as a trigger of wastewater bulking.</title>
        <authorList>
            <person name="Sekiguchi Y."/>
            <person name="Ohashi A."/>
            <person name="Parks D.H."/>
            <person name="Yamauchi T."/>
            <person name="Tyson G.W."/>
            <person name="Hugenholtz P."/>
        </authorList>
    </citation>
    <scope>NUCLEOTIDE SEQUENCE [LARGE SCALE GENOMIC DNA]</scope>
</reference>